<name>A0ACB8U3Y3_9APHY</name>
<proteinExistence type="predicted"/>
<evidence type="ECO:0000313" key="1">
    <source>
        <dbReference type="EMBL" id="KAI0089037.1"/>
    </source>
</evidence>
<dbReference type="Proteomes" id="UP001055072">
    <property type="component" value="Unassembled WGS sequence"/>
</dbReference>
<keyword evidence="2" id="KW-1185">Reference proteome</keyword>
<sequence length="554" mass="61643">ASTPGAEIHSFRDPLTTGLAPPLDDATSIPDESDLETPRARTSKRRKGSKRRSASPRRRKRTVRCEEVSEDERSFWGSCSSPQREEAEEMFVRQVEEKELLLSKKSGSKLSLRPPTPGPSSTTISNAIRLPLSTISHDLPEHPPSCSMSEKENHMPLSTAPPPLPPSQPAIRQPAPTIPQHNYSISEIESIYGAKMSPAPTDLWGDNMDIDVYPGGPHEPTVHQRADLSFARPSHGWERPIGSDPFWWYDDIPESQRKAWGDHQREGVLVRIAGAGCPLPGHVEKPKKLIRSIIELIIGPIVGMKITEPRASHTVRDDNEPPHSFLIYNIDSLTIQWFMNAKCLSTPHGTLFFEPIRPLCRPYLFSVEGFTTDNLTEISDHINQAFDDIRLNDMIKTLLTPSYQAPFPDALPLFITVDMIRASLRLSTATTLDKDQNSVLTVHIFMDPPTHIPANWRAFQDHAGKAKFTHNFFGANARKARGWICKLCLSCLHPTENCFLIKETGWFLPPGFSPPSPSPLPTLTPETIAETTEFTTAGNTRGRGGGTGKLGGWY</sequence>
<evidence type="ECO:0000313" key="2">
    <source>
        <dbReference type="Proteomes" id="UP001055072"/>
    </source>
</evidence>
<protein>
    <submittedName>
        <fullName evidence="1">Uncharacterized protein</fullName>
    </submittedName>
</protein>
<gene>
    <name evidence="1" type="ORF">BDY19DRAFT_993273</name>
</gene>
<comment type="caution">
    <text evidence="1">The sequence shown here is derived from an EMBL/GenBank/DDBJ whole genome shotgun (WGS) entry which is preliminary data.</text>
</comment>
<organism evidence="1 2">
    <name type="scientific">Irpex rosettiformis</name>
    <dbReference type="NCBI Taxonomy" id="378272"/>
    <lineage>
        <taxon>Eukaryota</taxon>
        <taxon>Fungi</taxon>
        <taxon>Dikarya</taxon>
        <taxon>Basidiomycota</taxon>
        <taxon>Agaricomycotina</taxon>
        <taxon>Agaricomycetes</taxon>
        <taxon>Polyporales</taxon>
        <taxon>Irpicaceae</taxon>
        <taxon>Irpex</taxon>
    </lineage>
</organism>
<dbReference type="EMBL" id="MU274911">
    <property type="protein sequence ID" value="KAI0089037.1"/>
    <property type="molecule type" value="Genomic_DNA"/>
</dbReference>
<feature type="non-terminal residue" evidence="1">
    <location>
        <position position="1"/>
    </location>
</feature>
<reference evidence="1" key="1">
    <citation type="journal article" date="2021" name="Environ. Microbiol.">
        <title>Gene family expansions and transcriptome signatures uncover fungal adaptations to wood decay.</title>
        <authorList>
            <person name="Hage H."/>
            <person name="Miyauchi S."/>
            <person name="Viragh M."/>
            <person name="Drula E."/>
            <person name="Min B."/>
            <person name="Chaduli D."/>
            <person name="Navarro D."/>
            <person name="Favel A."/>
            <person name="Norest M."/>
            <person name="Lesage-Meessen L."/>
            <person name="Balint B."/>
            <person name="Merenyi Z."/>
            <person name="de Eugenio L."/>
            <person name="Morin E."/>
            <person name="Martinez A.T."/>
            <person name="Baldrian P."/>
            <person name="Stursova M."/>
            <person name="Martinez M.J."/>
            <person name="Novotny C."/>
            <person name="Magnuson J.K."/>
            <person name="Spatafora J.W."/>
            <person name="Maurice S."/>
            <person name="Pangilinan J."/>
            <person name="Andreopoulos W."/>
            <person name="LaButti K."/>
            <person name="Hundley H."/>
            <person name="Na H."/>
            <person name="Kuo A."/>
            <person name="Barry K."/>
            <person name="Lipzen A."/>
            <person name="Henrissat B."/>
            <person name="Riley R."/>
            <person name="Ahrendt S."/>
            <person name="Nagy L.G."/>
            <person name="Grigoriev I.V."/>
            <person name="Martin F."/>
            <person name="Rosso M.N."/>
        </authorList>
    </citation>
    <scope>NUCLEOTIDE SEQUENCE</scope>
    <source>
        <strain evidence="1">CBS 384.51</strain>
    </source>
</reference>
<accession>A0ACB8U3Y3</accession>